<organism evidence="1 2">
    <name type="scientific">Phytophthora megakarya</name>
    <dbReference type="NCBI Taxonomy" id="4795"/>
    <lineage>
        <taxon>Eukaryota</taxon>
        <taxon>Sar</taxon>
        <taxon>Stramenopiles</taxon>
        <taxon>Oomycota</taxon>
        <taxon>Peronosporomycetes</taxon>
        <taxon>Peronosporales</taxon>
        <taxon>Peronosporaceae</taxon>
        <taxon>Phytophthora</taxon>
    </lineage>
</organism>
<evidence type="ECO:0000313" key="2">
    <source>
        <dbReference type="Proteomes" id="UP000198211"/>
    </source>
</evidence>
<keyword evidence="2" id="KW-1185">Reference proteome</keyword>
<dbReference type="EMBL" id="NBNE01001567">
    <property type="protein sequence ID" value="OWZ13484.1"/>
    <property type="molecule type" value="Genomic_DNA"/>
</dbReference>
<comment type="caution">
    <text evidence="1">The sequence shown here is derived from an EMBL/GenBank/DDBJ whole genome shotgun (WGS) entry which is preliminary data.</text>
</comment>
<dbReference type="Proteomes" id="UP000198211">
    <property type="component" value="Unassembled WGS sequence"/>
</dbReference>
<reference evidence="2" key="1">
    <citation type="submission" date="2017-03" db="EMBL/GenBank/DDBJ databases">
        <title>Phytopthora megakarya and P. palmivora, two closely related causual agents of cacao black pod achieved similar genome size and gene model numbers by different mechanisms.</title>
        <authorList>
            <person name="Ali S."/>
            <person name="Shao J."/>
            <person name="Larry D.J."/>
            <person name="Kronmiller B."/>
            <person name="Shen D."/>
            <person name="Strem M.D."/>
            <person name="Melnick R.L."/>
            <person name="Guiltinan M.J."/>
            <person name="Tyler B.M."/>
            <person name="Meinhardt L.W."/>
            <person name="Bailey B.A."/>
        </authorList>
    </citation>
    <scope>NUCLEOTIDE SEQUENCE [LARGE SCALE GENOMIC DNA]</scope>
    <source>
        <strain evidence="2">zdho120</strain>
    </source>
</reference>
<gene>
    <name evidence="1" type="ORF">PHMEG_00013180</name>
</gene>
<evidence type="ECO:0000313" key="1">
    <source>
        <dbReference type="EMBL" id="OWZ13484.1"/>
    </source>
</evidence>
<dbReference type="AlphaFoldDB" id="A0A225W7V9"/>
<name>A0A225W7V9_9STRA</name>
<accession>A0A225W7V9</accession>
<protein>
    <submittedName>
        <fullName evidence="1">Uncharacterized protein</fullName>
    </submittedName>
</protein>
<proteinExistence type="predicted"/>
<sequence length="108" mass="12988">MAKSTNEKQLRCTMPKISSCNLLQDSMTIYQCFCRIISKFHIYFYPDGKFVRNEEVYMVPNTLIRFEYKKIGPGGMLEVLRLRHPMRFDLLRVNEIRQEISKLKRKYT</sequence>